<evidence type="ECO:0000256" key="4">
    <source>
        <dbReference type="RuleBase" id="RU003887"/>
    </source>
</evidence>
<dbReference type="PROSITE" id="PS01149">
    <property type="entry name" value="PSI_RSU"/>
    <property type="match status" value="1"/>
</dbReference>
<dbReference type="InterPro" id="IPR036986">
    <property type="entry name" value="S4_RNA-bd_sf"/>
</dbReference>
<dbReference type="InterPro" id="IPR018496">
    <property type="entry name" value="PsdUridine_synth_RsuA/RluB_CS"/>
</dbReference>
<dbReference type="Pfam" id="PF01479">
    <property type="entry name" value="S4"/>
    <property type="match status" value="1"/>
</dbReference>
<dbReference type="InterPro" id="IPR000748">
    <property type="entry name" value="PsdUridine_synth_RsuA/RluB/E/F"/>
</dbReference>
<dbReference type="InterPro" id="IPR002942">
    <property type="entry name" value="S4_RNA-bd"/>
</dbReference>
<dbReference type="InterPro" id="IPR006145">
    <property type="entry name" value="PsdUridine_synth_RsuA/RluA"/>
</dbReference>
<evidence type="ECO:0000256" key="1">
    <source>
        <dbReference type="ARBA" id="ARBA00008348"/>
    </source>
</evidence>
<protein>
    <recommendedName>
        <fullName evidence="4">Pseudouridine synthase</fullName>
        <ecNumber evidence="4">5.4.99.-</ecNumber>
    </recommendedName>
</protein>
<evidence type="ECO:0000313" key="7">
    <source>
        <dbReference type="Proteomes" id="UP000480185"/>
    </source>
</evidence>
<evidence type="ECO:0000259" key="5">
    <source>
        <dbReference type="SMART" id="SM00363"/>
    </source>
</evidence>
<dbReference type="CDD" id="cd02870">
    <property type="entry name" value="PseudoU_synth_RsuA_like"/>
    <property type="match status" value="1"/>
</dbReference>
<keyword evidence="3" id="KW-0694">RNA-binding</keyword>
<dbReference type="SUPFAM" id="SSF55174">
    <property type="entry name" value="Alpha-L RNA-binding motif"/>
    <property type="match status" value="1"/>
</dbReference>
<dbReference type="RefSeq" id="WP_153728366.1">
    <property type="nucleotide sequence ID" value="NZ_WJNH01000005.1"/>
</dbReference>
<evidence type="ECO:0000256" key="2">
    <source>
        <dbReference type="ARBA" id="ARBA00023235"/>
    </source>
</evidence>
<dbReference type="PANTHER" id="PTHR47683:SF2">
    <property type="entry name" value="RNA-BINDING S4 DOMAIN-CONTAINING PROTEIN"/>
    <property type="match status" value="1"/>
</dbReference>
<dbReference type="Gene3D" id="3.30.70.1560">
    <property type="entry name" value="Alpha-L RNA-binding motif"/>
    <property type="match status" value="1"/>
</dbReference>
<dbReference type="FunFam" id="3.30.70.580:FF:000005">
    <property type="entry name" value="Pseudouridine synthase"/>
    <property type="match status" value="1"/>
</dbReference>
<name>A0A6G1X694_9BACI</name>
<dbReference type="Gene3D" id="3.30.70.580">
    <property type="entry name" value="Pseudouridine synthase I, catalytic domain, N-terminal subdomain"/>
    <property type="match status" value="1"/>
</dbReference>
<dbReference type="Gene3D" id="3.10.290.10">
    <property type="entry name" value="RNA-binding S4 domain"/>
    <property type="match status" value="1"/>
</dbReference>
<feature type="domain" description="RNA-binding S4" evidence="5">
    <location>
        <begin position="6"/>
        <end position="63"/>
    </location>
</feature>
<dbReference type="GO" id="GO:0000455">
    <property type="term" value="P:enzyme-directed rRNA pseudouridine synthesis"/>
    <property type="evidence" value="ECO:0007669"/>
    <property type="project" value="UniProtKB-ARBA"/>
</dbReference>
<dbReference type="PROSITE" id="PS50889">
    <property type="entry name" value="S4"/>
    <property type="match status" value="1"/>
</dbReference>
<dbReference type="GO" id="GO:0003723">
    <property type="term" value="F:RNA binding"/>
    <property type="evidence" value="ECO:0007669"/>
    <property type="project" value="UniProtKB-KW"/>
</dbReference>
<gene>
    <name evidence="6" type="ORF">GH754_08910</name>
</gene>
<dbReference type="SMART" id="SM00363">
    <property type="entry name" value="S4"/>
    <property type="match status" value="1"/>
</dbReference>
<accession>A0A6G1X694</accession>
<organism evidence="6 7">
    <name type="scientific">Salinibacillus xinjiangensis</name>
    <dbReference type="NCBI Taxonomy" id="1229268"/>
    <lineage>
        <taxon>Bacteria</taxon>
        <taxon>Bacillati</taxon>
        <taxon>Bacillota</taxon>
        <taxon>Bacilli</taxon>
        <taxon>Bacillales</taxon>
        <taxon>Bacillaceae</taxon>
        <taxon>Salinibacillus</taxon>
    </lineage>
</organism>
<dbReference type="InterPro" id="IPR042092">
    <property type="entry name" value="PsdUridine_s_RsuA/RluB/E/F_cat"/>
</dbReference>
<sequence length="246" mass="28095">MDQNLERLQKAIANSGYTSRRKAETLIVEGKVKVNGKTVTELGTKVKPEDNIEVEGIPLEKEEPIYLMLYKPRGVISSVKDDRNRKVVTDLLPEIEERIYPIGRLDYDTSGLLLLTNDGDFAQLLMHPKHQIPKVYIAKVEGIPTPMDLKPLKLGINDNGENLKAVKHRILSVDHKKNTAILEITLHEGKNRQIRRMLESIGYPVQKLKRERYGHLNLHGMNPGDFRELSPHEVKQLRGYAQKNVK</sequence>
<evidence type="ECO:0000313" key="6">
    <source>
        <dbReference type="EMBL" id="MRG86449.1"/>
    </source>
</evidence>
<dbReference type="Proteomes" id="UP000480185">
    <property type="component" value="Unassembled WGS sequence"/>
</dbReference>
<evidence type="ECO:0000256" key="3">
    <source>
        <dbReference type="PROSITE-ProRule" id="PRU00182"/>
    </source>
</evidence>
<dbReference type="GO" id="GO:0120159">
    <property type="term" value="F:rRNA pseudouridine synthase activity"/>
    <property type="evidence" value="ECO:0007669"/>
    <property type="project" value="UniProtKB-ARBA"/>
</dbReference>
<dbReference type="AlphaFoldDB" id="A0A6G1X694"/>
<dbReference type="InterPro" id="IPR020103">
    <property type="entry name" value="PsdUridine_synth_cat_dom_sf"/>
</dbReference>
<dbReference type="EC" id="5.4.99.-" evidence="4"/>
<dbReference type="EMBL" id="WJNH01000005">
    <property type="protein sequence ID" value="MRG86449.1"/>
    <property type="molecule type" value="Genomic_DNA"/>
</dbReference>
<dbReference type="Pfam" id="PF00849">
    <property type="entry name" value="PseudoU_synth_2"/>
    <property type="match status" value="1"/>
</dbReference>
<comment type="caution">
    <text evidence="6">The sequence shown here is derived from an EMBL/GenBank/DDBJ whole genome shotgun (WGS) entry which is preliminary data.</text>
</comment>
<keyword evidence="7" id="KW-1185">Reference proteome</keyword>
<reference evidence="6 7" key="1">
    <citation type="submission" date="2019-11" db="EMBL/GenBank/DDBJ databases">
        <authorList>
            <person name="Li J."/>
        </authorList>
    </citation>
    <scope>NUCLEOTIDE SEQUENCE [LARGE SCALE GENOMIC DNA]</scope>
    <source>
        <strain evidence="6 7">J4</strain>
    </source>
</reference>
<dbReference type="InterPro" id="IPR050343">
    <property type="entry name" value="RsuA_PseudoU_synthase"/>
</dbReference>
<keyword evidence="2 4" id="KW-0413">Isomerase</keyword>
<dbReference type="InterPro" id="IPR020094">
    <property type="entry name" value="TruA/RsuA/RluB/E/F_N"/>
</dbReference>
<dbReference type="NCBIfam" id="TIGR00093">
    <property type="entry name" value="pseudouridine synthase"/>
    <property type="match status" value="1"/>
</dbReference>
<proteinExistence type="inferred from homology"/>
<dbReference type="FunFam" id="3.10.290.10:FF:000003">
    <property type="entry name" value="Pseudouridine synthase"/>
    <property type="match status" value="1"/>
</dbReference>
<comment type="similarity">
    <text evidence="1 4">Belongs to the pseudouridine synthase RsuA family.</text>
</comment>
<dbReference type="SUPFAM" id="SSF55120">
    <property type="entry name" value="Pseudouridine synthase"/>
    <property type="match status" value="1"/>
</dbReference>
<dbReference type="CDD" id="cd00165">
    <property type="entry name" value="S4"/>
    <property type="match status" value="1"/>
</dbReference>
<dbReference type="PANTHER" id="PTHR47683">
    <property type="entry name" value="PSEUDOURIDINE SYNTHASE FAMILY PROTEIN-RELATED"/>
    <property type="match status" value="1"/>
</dbReference>
<dbReference type="OrthoDB" id="9807213at2"/>